<sequence>MDTLTPPPRPILPSRNTSPEYLALSTSFQRVEPTRLRLVEPKRRQTRREYTNYRAKWRARGEQAPANPVQDLANAASAEKIFGTMKSNLTARKGNDPYNYEEEYPEDVTYEETAPNAPSSEHGTPASPFDDAPKILRKWFKQAEDAEPGSILSISLDEDAYQCLEDNQDTVNEVVRGRHRAMITIRTYVHGCIFTVLTNTLRRNPANPSSLEIVCNIDLPLAEKHRK</sequence>
<proteinExistence type="predicted"/>
<dbReference type="EMBL" id="JAUEPS010000017">
    <property type="protein sequence ID" value="KAK0458574.1"/>
    <property type="molecule type" value="Genomic_DNA"/>
</dbReference>
<dbReference type="RefSeq" id="XP_060330844.1">
    <property type="nucleotide sequence ID" value="XM_060481858.1"/>
</dbReference>
<reference evidence="2" key="1">
    <citation type="submission" date="2023-06" db="EMBL/GenBank/DDBJ databases">
        <authorList>
            <consortium name="Lawrence Berkeley National Laboratory"/>
            <person name="Ahrendt S."/>
            <person name="Sahu N."/>
            <person name="Indic B."/>
            <person name="Wong-Bajracharya J."/>
            <person name="Merenyi Z."/>
            <person name="Ke H.-M."/>
            <person name="Monk M."/>
            <person name="Kocsube S."/>
            <person name="Drula E."/>
            <person name="Lipzen A."/>
            <person name="Balint B."/>
            <person name="Henrissat B."/>
            <person name="Andreopoulos B."/>
            <person name="Martin F.M."/>
            <person name="Harder C.B."/>
            <person name="Rigling D."/>
            <person name="Ford K.L."/>
            <person name="Foster G.D."/>
            <person name="Pangilinan J."/>
            <person name="Papanicolaou A."/>
            <person name="Barry K."/>
            <person name="LaButti K."/>
            <person name="Viragh M."/>
            <person name="Koriabine M."/>
            <person name="Yan M."/>
            <person name="Riley R."/>
            <person name="Champramary S."/>
            <person name="Plett K.L."/>
            <person name="Tsai I.J."/>
            <person name="Slot J."/>
            <person name="Sipos G."/>
            <person name="Plett J."/>
            <person name="Nagy L.G."/>
            <person name="Grigoriev I.V."/>
        </authorList>
    </citation>
    <scope>NUCLEOTIDE SEQUENCE</scope>
    <source>
        <strain evidence="2">CCBAS 213</strain>
    </source>
</reference>
<name>A0AA39KEZ7_ARMTA</name>
<feature type="compositionally biased region" description="Pro residues" evidence="1">
    <location>
        <begin position="1"/>
        <end position="11"/>
    </location>
</feature>
<evidence type="ECO:0000313" key="2">
    <source>
        <dbReference type="EMBL" id="KAK0458574.1"/>
    </source>
</evidence>
<gene>
    <name evidence="2" type="ORF">EV420DRAFT_365417</name>
</gene>
<dbReference type="Proteomes" id="UP001175211">
    <property type="component" value="Unassembled WGS sequence"/>
</dbReference>
<dbReference type="GeneID" id="85365406"/>
<comment type="caution">
    <text evidence="2">The sequence shown here is derived from an EMBL/GenBank/DDBJ whole genome shotgun (WGS) entry which is preliminary data.</text>
</comment>
<protein>
    <submittedName>
        <fullName evidence="2">Uncharacterized protein</fullName>
    </submittedName>
</protein>
<feature type="region of interest" description="Disordered" evidence="1">
    <location>
        <begin position="107"/>
        <end position="128"/>
    </location>
</feature>
<accession>A0AA39KEZ7</accession>
<feature type="region of interest" description="Disordered" evidence="1">
    <location>
        <begin position="1"/>
        <end position="20"/>
    </location>
</feature>
<evidence type="ECO:0000256" key="1">
    <source>
        <dbReference type="SAM" id="MobiDB-lite"/>
    </source>
</evidence>
<organism evidence="2 3">
    <name type="scientific">Armillaria tabescens</name>
    <name type="common">Ringless honey mushroom</name>
    <name type="synonym">Agaricus tabescens</name>
    <dbReference type="NCBI Taxonomy" id="1929756"/>
    <lineage>
        <taxon>Eukaryota</taxon>
        <taxon>Fungi</taxon>
        <taxon>Dikarya</taxon>
        <taxon>Basidiomycota</taxon>
        <taxon>Agaricomycotina</taxon>
        <taxon>Agaricomycetes</taxon>
        <taxon>Agaricomycetidae</taxon>
        <taxon>Agaricales</taxon>
        <taxon>Marasmiineae</taxon>
        <taxon>Physalacriaceae</taxon>
        <taxon>Desarmillaria</taxon>
    </lineage>
</organism>
<keyword evidence="3" id="KW-1185">Reference proteome</keyword>
<evidence type="ECO:0000313" key="3">
    <source>
        <dbReference type="Proteomes" id="UP001175211"/>
    </source>
</evidence>
<dbReference type="AlphaFoldDB" id="A0AA39KEZ7"/>